<evidence type="ECO:0000313" key="2">
    <source>
        <dbReference type="Proteomes" id="UP001258315"/>
    </source>
</evidence>
<accession>A0ABU3GRY4</accession>
<comment type="caution">
    <text evidence="1">The sequence shown here is derived from an EMBL/GenBank/DDBJ whole genome shotgun (WGS) entry which is preliminary data.</text>
</comment>
<dbReference type="EMBL" id="JAVLVU010000001">
    <property type="protein sequence ID" value="MDT3402538.1"/>
    <property type="molecule type" value="Genomic_DNA"/>
</dbReference>
<proteinExistence type="predicted"/>
<organism evidence="1 2">
    <name type="scientific">Mucilaginibacter terrae</name>
    <dbReference type="NCBI Taxonomy" id="1955052"/>
    <lineage>
        <taxon>Bacteria</taxon>
        <taxon>Pseudomonadati</taxon>
        <taxon>Bacteroidota</taxon>
        <taxon>Sphingobacteriia</taxon>
        <taxon>Sphingobacteriales</taxon>
        <taxon>Sphingobacteriaceae</taxon>
        <taxon>Mucilaginibacter</taxon>
    </lineage>
</organism>
<dbReference type="Proteomes" id="UP001258315">
    <property type="component" value="Unassembled WGS sequence"/>
</dbReference>
<dbReference type="RefSeq" id="WP_311949117.1">
    <property type="nucleotide sequence ID" value="NZ_JAVLVU010000001.1"/>
</dbReference>
<gene>
    <name evidence="1" type="ORF">QE417_001610</name>
</gene>
<name>A0ABU3GRY4_9SPHI</name>
<sequence>MKTSDTKAQILLKSVDIELKKLLQQDLTAYRMMQLRNNGINQGNKQAA</sequence>
<evidence type="ECO:0000313" key="1">
    <source>
        <dbReference type="EMBL" id="MDT3402538.1"/>
    </source>
</evidence>
<reference evidence="2" key="1">
    <citation type="submission" date="2023-07" db="EMBL/GenBank/DDBJ databases">
        <title>Functional and genomic diversity of the sorghum phyllosphere microbiome.</title>
        <authorList>
            <person name="Shade A."/>
        </authorList>
    </citation>
    <scope>NUCLEOTIDE SEQUENCE [LARGE SCALE GENOMIC DNA]</scope>
    <source>
        <strain evidence="2">SORGH_AS_0422</strain>
    </source>
</reference>
<protein>
    <submittedName>
        <fullName evidence="1">Uncharacterized protein</fullName>
    </submittedName>
</protein>
<keyword evidence="2" id="KW-1185">Reference proteome</keyword>